<dbReference type="AlphaFoldDB" id="A0A8H6MLY6"/>
<protein>
    <submittedName>
        <fullName evidence="2">Uncharacterized protein</fullName>
    </submittedName>
</protein>
<comment type="caution">
    <text evidence="2">The sequence shown here is derived from an EMBL/GenBank/DDBJ whole genome shotgun (WGS) entry which is preliminary data.</text>
</comment>
<reference evidence="2 3" key="1">
    <citation type="journal article" date="2020" name="Phytopathology">
        <title>Genome Sequence Resources of Colletotrichum truncatum, C. plurivorum, C. musicola, and C. sojae: Four Species Pathogenic to Soybean (Glycine max).</title>
        <authorList>
            <person name="Rogerio F."/>
            <person name="Boufleur T.R."/>
            <person name="Ciampi-Guillardi M."/>
            <person name="Sukno S.A."/>
            <person name="Thon M.R."/>
            <person name="Massola Junior N.S."/>
            <person name="Baroncelli R."/>
        </authorList>
    </citation>
    <scope>NUCLEOTIDE SEQUENCE [LARGE SCALE GENOMIC DNA]</scope>
    <source>
        <strain evidence="2 3">LFN0009</strain>
    </source>
</reference>
<evidence type="ECO:0000313" key="3">
    <source>
        <dbReference type="Proteomes" id="UP000652219"/>
    </source>
</evidence>
<organism evidence="2 3">
    <name type="scientific">Colletotrichum sojae</name>
    <dbReference type="NCBI Taxonomy" id="2175907"/>
    <lineage>
        <taxon>Eukaryota</taxon>
        <taxon>Fungi</taxon>
        <taxon>Dikarya</taxon>
        <taxon>Ascomycota</taxon>
        <taxon>Pezizomycotina</taxon>
        <taxon>Sordariomycetes</taxon>
        <taxon>Hypocreomycetidae</taxon>
        <taxon>Glomerellales</taxon>
        <taxon>Glomerellaceae</taxon>
        <taxon>Colletotrichum</taxon>
        <taxon>Colletotrichum orchidearum species complex</taxon>
    </lineage>
</organism>
<sequence>MLIATDTLADPNTFPTTVGIVEKKPPLETPFTMTKTTIGPRLVDAGQMASMLTADRSMDTRSTLSAPRASHSTPQQIRPTAEEKLNPATSPAPVEEESPMDLE</sequence>
<feature type="compositionally biased region" description="Acidic residues" evidence="1">
    <location>
        <begin position="94"/>
        <end position="103"/>
    </location>
</feature>
<dbReference type="EMBL" id="WIGN01000354">
    <property type="protein sequence ID" value="KAF6797516.1"/>
    <property type="molecule type" value="Genomic_DNA"/>
</dbReference>
<evidence type="ECO:0000256" key="1">
    <source>
        <dbReference type="SAM" id="MobiDB-lite"/>
    </source>
</evidence>
<proteinExistence type="predicted"/>
<feature type="region of interest" description="Disordered" evidence="1">
    <location>
        <begin position="51"/>
        <end position="103"/>
    </location>
</feature>
<feature type="compositionally biased region" description="Polar residues" evidence="1">
    <location>
        <begin position="60"/>
        <end position="78"/>
    </location>
</feature>
<dbReference type="Proteomes" id="UP000652219">
    <property type="component" value="Unassembled WGS sequence"/>
</dbReference>
<evidence type="ECO:0000313" key="2">
    <source>
        <dbReference type="EMBL" id="KAF6797516.1"/>
    </source>
</evidence>
<name>A0A8H6MLY6_9PEZI</name>
<keyword evidence="3" id="KW-1185">Reference proteome</keyword>
<gene>
    <name evidence="2" type="ORF">CSOJ01_12964</name>
</gene>
<accession>A0A8H6MLY6</accession>